<feature type="compositionally biased region" description="Polar residues" evidence="7">
    <location>
        <begin position="1"/>
        <end position="10"/>
    </location>
</feature>
<reference evidence="9" key="1">
    <citation type="submission" date="2019-07" db="EMBL/GenBank/DDBJ databases">
        <authorList>
            <person name="Dittberner H."/>
        </authorList>
    </citation>
    <scope>NUCLEOTIDE SEQUENCE [LARGE SCALE GENOMIC DNA]</scope>
</reference>
<dbReference type="InterPro" id="IPR001313">
    <property type="entry name" value="Pumilio_RNA-bd_rpt"/>
</dbReference>
<comment type="subcellular location">
    <subcellularLocation>
        <location evidence="1">Cytoplasm</location>
    </subcellularLocation>
</comment>
<evidence type="ECO:0000259" key="8">
    <source>
        <dbReference type="PROSITE" id="PS50303"/>
    </source>
</evidence>
<dbReference type="InterPro" id="IPR016024">
    <property type="entry name" value="ARM-type_fold"/>
</dbReference>
<evidence type="ECO:0000256" key="5">
    <source>
        <dbReference type="ARBA" id="ARBA00022884"/>
    </source>
</evidence>
<feature type="domain" description="PUM-HD" evidence="8">
    <location>
        <begin position="72"/>
        <end position="301"/>
    </location>
</feature>
<organism evidence="9 10">
    <name type="scientific">Arabis nemorensis</name>
    <dbReference type="NCBI Taxonomy" id="586526"/>
    <lineage>
        <taxon>Eukaryota</taxon>
        <taxon>Viridiplantae</taxon>
        <taxon>Streptophyta</taxon>
        <taxon>Embryophyta</taxon>
        <taxon>Tracheophyta</taxon>
        <taxon>Spermatophyta</taxon>
        <taxon>Magnoliopsida</taxon>
        <taxon>eudicotyledons</taxon>
        <taxon>Gunneridae</taxon>
        <taxon>Pentapetalae</taxon>
        <taxon>rosids</taxon>
        <taxon>malvids</taxon>
        <taxon>Brassicales</taxon>
        <taxon>Brassicaceae</taxon>
        <taxon>Arabideae</taxon>
        <taxon>Arabis</taxon>
    </lineage>
</organism>
<dbReference type="Pfam" id="PF00806">
    <property type="entry name" value="PUF"/>
    <property type="match status" value="2"/>
</dbReference>
<dbReference type="EMBL" id="CABITT030000007">
    <property type="protein sequence ID" value="VVB11669.1"/>
    <property type="molecule type" value="Genomic_DNA"/>
</dbReference>
<keyword evidence="10" id="KW-1185">Reference proteome</keyword>
<dbReference type="GO" id="GO:0003729">
    <property type="term" value="F:mRNA binding"/>
    <property type="evidence" value="ECO:0007669"/>
    <property type="project" value="TreeGrafter"/>
</dbReference>
<dbReference type="PANTHER" id="PTHR12537">
    <property type="entry name" value="RNA BINDING PROTEIN PUMILIO-RELATED"/>
    <property type="match status" value="1"/>
</dbReference>
<evidence type="ECO:0000313" key="10">
    <source>
        <dbReference type="Proteomes" id="UP000489600"/>
    </source>
</evidence>
<protein>
    <recommendedName>
        <fullName evidence="8">PUM-HD domain-containing protein</fullName>
    </recommendedName>
</protein>
<dbReference type="GO" id="GO:0006417">
    <property type="term" value="P:regulation of translation"/>
    <property type="evidence" value="ECO:0007669"/>
    <property type="project" value="UniProtKB-KW"/>
</dbReference>
<dbReference type="AlphaFoldDB" id="A0A565CDJ0"/>
<dbReference type="InterPro" id="IPR033133">
    <property type="entry name" value="PUM-HD"/>
</dbReference>
<dbReference type="PROSITE" id="PS50303">
    <property type="entry name" value="PUM_HD"/>
    <property type="match status" value="1"/>
</dbReference>
<evidence type="ECO:0000256" key="1">
    <source>
        <dbReference type="ARBA" id="ARBA00004496"/>
    </source>
</evidence>
<evidence type="ECO:0000313" key="9">
    <source>
        <dbReference type="EMBL" id="VVB11669.1"/>
    </source>
</evidence>
<accession>A0A565CDJ0</accession>
<dbReference type="Gene3D" id="1.25.10.10">
    <property type="entry name" value="Leucine-rich Repeat Variant"/>
    <property type="match status" value="1"/>
</dbReference>
<name>A0A565CDJ0_9BRAS</name>
<keyword evidence="2" id="KW-0963">Cytoplasm</keyword>
<gene>
    <name evidence="9" type="ORF">ANE_LOCUS22113</name>
</gene>
<comment type="caution">
    <text evidence="9">The sequence shown here is derived from an EMBL/GenBank/DDBJ whole genome shotgun (WGS) entry which is preliminary data.</text>
</comment>
<evidence type="ECO:0000256" key="3">
    <source>
        <dbReference type="ARBA" id="ARBA00022737"/>
    </source>
</evidence>
<dbReference type="GO" id="GO:0005737">
    <property type="term" value="C:cytoplasm"/>
    <property type="evidence" value="ECO:0007669"/>
    <property type="project" value="UniProtKB-SubCell"/>
</dbReference>
<dbReference type="InterPro" id="IPR011989">
    <property type="entry name" value="ARM-like"/>
</dbReference>
<feature type="region of interest" description="Disordered" evidence="7">
    <location>
        <begin position="1"/>
        <end position="28"/>
    </location>
</feature>
<dbReference type="SUPFAM" id="SSF48371">
    <property type="entry name" value="ARM repeat"/>
    <property type="match status" value="1"/>
</dbReference>
<dbReference type="OrthoDB" id="668540at2759"/>
<evidence type="ECO:0000256" key="6">
    <source>
        <dbReference type="PROSITE-ProRule" id="PRU00317"/>
    </source>
</evidence>
<evidence type="ECO:0000256" key="2">
    <source>
        <dbReference type="ARBA" id="ARBA00022490"/>
    </source>
</evidence>
<dbReference type="PANTHER" id="PTHR12537:SF137">
    <property type="entry name" value="PUMILIO HOMOLOG 16-RELATED"/>
    <property type="match status" value="1"/>
</dbReference>
<feature type="repeat" description="Pumilio" evidence="6">
    <location>
        <begin position="263"/>
        <end position="301"/>
    </location>
</feature>
<dbReference type="PROSITE" id="PS50302">
    <property type="entry name" value="PUM"/>
    <property type="match status" value="1"/>
</dbReference>
<dbReference type="SMART" id="SM00025">
    <property type="entry name" value="Pumilio"/>
    <property type="match status" value="4"/>
</dbReference>
<evidence type="ECO:0000256" key="7">
    <source>
        <dbReference type="SAM" id="MobiDB-lite"/>
    </source>
</evidence>
<proteinExistence type="predicted"/>
<keyword evidence="4" id="KW-0810">Translation regulation</keyword>
<keyword evidence="3" id="KW-0677">Repeat</keyword>
<sequence>MDPFSVSTMLNALPQREPLGDRETPAIPPPPHPRGISAAIPPSGFTTPLIHSCPCGCTASNPRELVSNLMTSSEESFSLSKETISKLNRRELASLLTSDSDYFMDIARNEHGSKRIQELLEKSDDVDSLFCAAIRRCFFPVMTDKHASYLAVHAIRVFEGEKKESMTNAAVALNEFITDLDHPYYRNKLLYIVACNALWLSNDAYGNFVIQQVLRLNDLRSTYHIAVKLPGHCVDLSFRRHGSYIVESLLEAEETVMMPVVVELLDCEGERLMRLARSVFGNFVVAKALRVTQEKSRADLF</sequence>
<keyword evidence="5" id="KW-0694">RNA-binding</keyword>
<dbReference type="Proteomes" id="UP000489600">
    <property type="component" value="Unassembled WGS sequence"/>
</dbReference>
<evidence type="ECO:0000256" key="4">
    <source>
        <dbReference type="ARBA" id="ARBA00022845"/>
    </source>
</evidence>